<evidence type="ECO:0000313" key="1">
    <source>
        <dbReference type="EMBL" id="OQX01587.1"/>
    </source>
</evidence>
<feature type="non-terminal residue" evidence="1">
    <location>
        <position position="1"/>
    </location>
</feature>
<reference evidence="1 2" key="1">
    <citation type="submission" date="2017-01" db="EMBL/GenBank/DDBJ databases">
        <title>Novel large sulfur bacteria in the metagenomes of groundwater-fed chemosynthetic microbial mats in the Lake Huron basin.</title>
        <authorList>
            <person name="Sharrar A.M."/>
            <person name="Flood B.E."/>
            <person name="Bailey J.V."/>
            <person name="Jones D.S."/>
            <person name="Biddanda B."/>
            <person name="Ruberg S.A."/>
            <person name="Marcus D.N."/>
            <person name="Dick G.J."/>
        </authorList>
    </citation>
    <scope>NUCLEOTIDE SEQUENCE [LARGE SCALE GENOMIC DNA]</scope>
    <source>
        <strain evidence="1">A8</strain>
    </source>
</reference>
<dbReference type="EMBL" id="MTEJ01000564">
    <property type="protein sequence ID" value="OQX01587.1"/>
    <property type="molecule type" value="Genomic_DNA"/>
</dbReference>
<dbReference type="Proteomes" id="UP000192491">
    <property type="component" value="Unassembled WGS sequence"/>
</dbReference>
<sequence length="103" mass="11323">EVTPKSAQLTTLPHDEKELRKVSKELAGARAALEAFVAANPKRRAMLNYHGLVEEWAAANPSKQITFSALVKRDKGGGGNRDSVKDYLTVISDELNVYNNKRG</sequence>
<proteinExistence type="predicted"/>
<name>A0A1Y1QB50_9GAMM</name>
<comment type="caution">
    <text evidence="1">The sequence shown here is derived from an EMBL/GenBank/DDBJ whole genome shotgun (WGS) entry which is preliminary data.</text>
</comment>
<gene>
    <name evidence="1" type="ORF">BWK73_45495</name>
</gene>
<evidence type="ECO:0000313" key="2">
    <source>
        <dbReference type="Proteomes" id="UP000192491"/>
    </source>
</evidence>
<organism evidence="1 2">
    <name type="scientific">Thiothrix lacustris</name>
    <dbReference type="NCBI Taxonomy" id="525917"/>
    <lineage>
        <taxon>Bacteria</taxon>
        <taxon>Pseudomonadati</taxon>
        <taxon>Pseudomonadota</taxon>
        <taxon>Gammaproteobacteria</taxon>
        <taxon>Thiotrichales</taxon>
        <taxon>Thiotrichaceae</taxon>
        <taxon>Thiothrix</taxon>
    </lineage>
</organism>
<accession>A0A1Y1QB50</accession>
<dbReference type="AlphaFoldDB" id="A0A1Y1QB50"/>
<protein>
    <submittedName>
        <fullName evidence="1">Uncharacterized protein</fullName>
    </submittedName>
</protein>